<dbReference type="Proteomes" id="UP000568380">
    <property type="component" value="Unassembled WGS sequence"/>
</dbReference>
<name>A0A7W8ELD2_9ACTN</name>
<protein>
    <submittedName>
        <fullName evidence="2">Molecular chaperone GrpE (Heat shock protein)</fullName>
    </submittedName>
</protein>
<dbReference type="Gene3D" id="2.30.22.10">
    <property type="entry name" value="Head domain of nucleotide exchange factor GrpE"/>
    <property type="match status" value="1"/>
</dbReference>
<evidence type="ECO:0000313" key="2">
    <source>
        <dbReference type="EMBL" id="MBB5083288.1"/>
    </source>
</evidence>
<keyword evidence="2" id="KW-0346">Stress response</keyword>
<accession>A0A7W8ELD2</accession>
<feature type="compositionally biased region" description="Basic and acidic residues" evidence="1">
    <location>
        <begin position="32"/>
        <end position="52"/>
    </location>
</feature>
<dbReference type="EMBL" id="JACHIN010000016">
    <property type="protein sequence ID" value="MBB5083288.1"/>
    <property type="molecule type" value="Genomic_DNA"/>
</dbReference>
<organism evidence="2 3">
    <name type="scientific">Nonomuraea endophytica</name>
    <dbReference type="NCBI Taxonomy" id="714136"/>
    <lineage>
        <taxon>Bacteria</taxon>
        <taxon>Bacillati</taxon>
        <taxon>Actinomycetota</taxon>
        <taxon>Actinomycetes</taxon>
        <taxon>Streptosporangiales</taxon>
        <taxon>Streptosporangiaceae</taxon>
        <taxon>Nonomuraea</taxon>
    </lineage>
</organism>
<dbReference type="GO" id="GO:0006457">
    <property type="term" value="P:protein folding"/>
    <property type="evidence" value="ECO:0007669"/>
    <property type="project" value="InterPro"/>
</dbReference>
<reference evidence="2 3" key="1">
    <citation type="submission" date="2020-08" db="EMBL/GenBank/DDBJ databases">
        <title>Genomic Encyclopedia of Type Strains, Phase IV (KMG-IV): sequencing the most valuable type-strain genomes for metagenomic binning, comparative biology and taxonomic classification.</title>
        <authorList>
            <person name="Goeker M."/>
        </authorList>
    </citation>
    <scope>NUCLEOTIDE SEQUENCE [LARGE SCALE GENOMIC DNA]</scope>
    <source>
        <strain evidence="2 3">DSM 45385</strain>
    </source>
</reference>
<feature type="region of interest" description="Disordered" evidence="1">
    <location>
        <begin position="28"/>
        <end position="58"/>
    </location>
</feature>
<sequence length="163" mass="17745">MVRLAALAGRRPDPPDLGTATLLEQALADVETLERTQREPRGELDRHAKGADDPPSMVSALVDLAERLDELRGHDLATGPESPADLVGWVADQLTLMLREGEVEPLDDSGDLVPERHQVVGVRPTAEPGLPGTIAETVRPGYQWRGLVLRPQQVLAYVEEPAR</sequence>
<gene>
    <name evidence="2" type="ORF">HNR40_008791</name>
</gene>
<dbReference type="InterPro" id="IPR009012">
    <property type="entry name" value="GrpE_head"/>
</dbReference>
<evidence type="ECO:0000313" key="3">
    <source>
        <dbReference type="Proteomes" id="UP000568380"/>
    </source>
</evidence>
<proteinExistence type="predicted"/>
<comment type="caution">
    <text evidence="2">The sequence shown here is derived from an EMBL/GenBank/DDBJ whole genome shotgun (WGS) entry which is preliminary data.</text>
</comment>
<dbReference type="RefSeq" id="WP_184972239.1">
    <property type="nucleotide sequence ID" value="NZ_JACHIN010000016.1"/>
</dbReference>
<dbReference type="AlphaFoldDB" id="A0A7W8ELD2"/>
<evidence type="ECO:0000256" key="1">
    <source>
        <dbReference type="SAM" id="MobiDB-lite"/>
    </source>
</evidence>
<keyword evidence="3" id="KW-1185">Reference proteome</keyword>